<dbReference type="EMBL" id="BMLP01000002">
    <property type="protein sequence ID" value="GGO31869.1"/>
    <property type="molecule type" value="Genomic_DNA"/>
</dbReference>
<accession>A0A918DDK3</accession>
<dbReference type="RefSeq" id="WP_158635573.1">
    <property type="nucleotide sequence ID" value="NZ_BMLP01000002.1"/>
</dbReference>
<dbReference type="Proteomes" id="UP000598196">
    <property type="component" value="Unassembled WGS sequence"/>
</dbReference>
<dbReference type="OrthoDB" id="181606at2"/>
<dbReference type="Gene3D" id="3.90.550.10">
    <property type="entry name" value="Spore Coat Polysaccharide Biosynthesis Protein SpsA, Chain A"/>
    <property type="match status" value="1"/>
</dbReference>
<sequence>MRKSETRGFVFATTGKKYTNAARKAARNLRQAMPDAQIDLFTNQKVEDAVFDRIHPIKNDFFRPKMEAMLNSRFDRSVYLDSDVIVLCDVTELFDVLDFSDLAMAHARSREQKFMRDDSVPRAFPVLNAGVIAFRRTRQVQGLIRQWLRKMQETGAEVDQGWLRELMYHRRKSFVTLPIEYNTIELQRLSYWPLNNGAPRLLHILPLNDAADDPSTPFEVEKFLPPRQFEKLQQLIEADRHWPKSRRPVSPRSRRPFLQRLDDALFRRGI</sequence>
<dbReference type="InterPro" id="IPR029044">
    <property type="entry name" value="Nucleotide-diphossugar_trans"/>
</dbReference>
<protein>
    <recommendedName>
        <fullName evidence="3">Nucleotide-diphospho-sugar transferase</fullName>
    </recommendedName>
</protein>
<keyword evidence="2" id="KW-1185">Reference proteome</keyword>
<dbReference type="AlphaFoldDB" id="A0A918DDK3"/>
<gene>
    <name evidence="1" type="ORF">GCM10010991_18470</name>
</gene>
<dbReference type="SUPFAM" id="SSF53448">
    <property type="entry name" value="Nucleotide-diphospho-sugar transferases"/>
    <property type="match status" value="1"/>
</dbReference>
<name>A0A918DDK3_9RHOB</name>
<reference evidence="1 2" key="1">
    <citation type="journal article" date="2014" name="Int. J. Syst. Evol. Microbiol.">
        <title>Complete genome sequence of Corynebacterium casei LMG S-19264T (=DSM 44701T), isolated from a smear-ripened cheese.</title>
        <authorList>
            <consortium name="US DOE Joint Genome Institute (JGI-PGF)"/>
            <person name="Walter F."/>
            <person name="Albersmeier A."/>
            <person name="Kalinowski J."/>
            <person name="Ruckert C."/>
        </authorList>
    </citation>
    <scope>NUCLEOTIDE SEQUENCE [LARGE SCALE GENOMIC DNA]</scope>
    <source>
        <strain evidence="1 2">CGMCC 1.7029</strain>
    </source>
</reference>
<organism evidence="1 2">
    <name type="scientific">Gemmobacter aquaticus</name>
    <dbReference type="NCBI Taxonomy" id="490185"/>
    <lineage>
        <taxon>Bacteria</taxon>
        <taxon>Pseudomonadati</taxon>
        <taxon>Pseudomonadota</taxon>
        <taxon>Alphaproteobacteria</taxon>
        <taxon>Rhodobacterales</taxon>
        <taxon>Paracoccaceae</taxon>
        <taxon>Gemmobacter</taxon>
    </lineage>
</organism>
<evidence type="ECO:0000313" key="2">
    <source>
        <dbReference type="Proteomes" id="UP000598196"/>
    </source>
</evidence>
<proteinExistence type="predicted"/>
<evidence type="ECO:0000313" key="1">
    <source>
        <dbReference type="EMBL" id="GGO31869.1"/>
    </source>
</evidence>
<comment type="caution">
    <text evidence="1">The sequence shown here is derived from an EMBL/GenBank/DDBJ whole genome shotgun (WGS) entry which is preliminary data.</text>
</comment>
<evidence type="ECO:0008006" key="3">
    <source>
        <dbReference type="Google" id="ProtNLM"/>
    </source>
</evidence>